<dbReference type="AlphaFoldDB" id="A0A9N9FEL4"/>
<keyword evidence="2" id="KW-1185">Reference proteome</keyword>
<organism evidence="1 2">
    <name type="scientific">Racocetra fulgida</name>
    <dbReference type="NCBI Taxonomy" id="60492"/>
    <lineage>
        <taxon>Eukaryota</taxon>
        <taxon>Fungi</taxon>
        <taxon>Fungi incertae sedis</taxon>
        <taxon>Mucoromycota</taxon>
        <taxon>Glomeromycotina</taxon>
        <taxon>Glomeromycetes</taxon>
        <taxon>Diversisporales</taxon>
        <taxon>Gigasporaceae</taxon>
        <taxon>Racocetra</taxon>
    </lineage>
</organism>
<name>A0A9N9FEL4_9GLOM</name>
<dbReference type="Proteomes" id="UP000789396">
    <property type="component" value="Unassembled WGS sequence"/>
</dbReference>
<dbReference type="EMBL" id="CAJVPZ010003308">
    <property type="protein sequence ID" value="CAG8528289.1"/>
    <property type="molecule type" value="Genomic_DNA"/>
</dbReference>
<gene>
    <name evidence="1" type="ORF">RFULGI_LOCUS3673</name>
</gene>
<proteinExistence type="predicted"/>
<evidence type="ECO:0000313" key="1">
    <source>
        <dbReference type="EMBL" id="CAG8528289.1"/>
    </source>
</evidence>
<accession>A0A9N9FEL4</accession>
<reference evidence="1" key="1">
    <citation type="submission" date="2021-06" db="EMBL/GenBank/DDBJ databases">
        <authorList>
            <person name="Kallberg Y."/>
            <person name="Tangrot J."/>
            <person name="Rosling A."/>
        </authorList>
    </citation>
    <scope>NUCLEOTIDE SEQUENCE</scope>
    <source>
        <strain evidence="1">IN212</strain>
    </source>
</reference>
<comment type="caution">
    <text evidence="1">The sequence shown here is derived from an EMBL/GenBank/DDBJ whole genome shotgun (WGS) entry which is preliminary data.</text>
</comment>
<sequence length="68" mass="7854">MIFDHNTIFDIFIEDDNNNLIYGEDCLCQPIELNQKSKSSEYQQEAPVTIVVPIVKTPDGIKYNKYVT</sequence>
<evidence type="ECO:0000313" key="2">
    <source>
        <dbReference type="Proteomes" id="UP000789396"/>
    </source>
</evidence>
<protein>
    <submittedName>
        <fullName evidence="1">12869_t:CDS:1</fullName>
    </submittedName>
</protein>